<evidence type="ECO:0000256" key="7">
    <source>
        <dbReference type="ARBA" id="ARBA00023136"/>
    </source>
</evidence>
<evidence type="ECO:0000256" key="1">
    <source>
        <dbReference type="ARBA" id="ARBA00004609"/>
    </source>
</evidence>
<dbReference type="PANTHER" id="PTHR32382">
    <property type="entry name" value="FASCICLIN-LIKE ARABINOGALACTAN PROTEIN"/>
    <property type="match status" value="1"/>
</dbReference>
<evidence type="ECO:0000256" key="3">
    <source>
        <dbReference type="ARBA" id="ARBA00022475"/>
    </source>
</evidence>
<feature type="region of interest" description="Disordered" evidence="11">
    <location>
        <begin position="179"/>
        <end position="263"/>
    </location>
</feature>
<evidence type="ECO:0000256" key="12">
    <source>
        <dbReference type="SAM" id="SignalP"/>
    </source>
</evidence>
<keyword evidence="15" id="KW-1185">Reference proteome</keyword>
<keyword evidence="3" id="KW-1003">Cell membrane</keyword>
<evidence type="ECO:0000256" key="10">
    <source>
        <dbReference type="ARBA" id="ARBA00024686"/>
    </source>
</evidence>
<dbReference type="FunFam" id="2.30.180.10:FF:000015">
    <property type="entry name" value="Fasciclin-like arabinogalactan protein 3"/>
    <property type="match status" value="1"/>
</dbReference>
<sequence length="280" mass="28344">MTPMAAASLPLLLVLLLAGGAAAHNITRLLSDYPDFSTFNSLLSQTKLADEINSRRTITVLAVPNGAVGSVAGLSSDIQRRVLSVHVILDYYDLDKLRSLKKHSTIVTTLFQASGIAESRTGFLNVTKFDDGKISFGSAAPSSSLVSNLVGSIAARPYNISVLQVTSVVVPPGIDGLNTTQPVASPPPPPTAAAPTPSAKSPPPPAANAPPADSPVASAPADAPTAEAPVADAPAAEAPAADAPKGKDDEADEEAAKSSSGRVTVGACLALMAAVLLTNL</sequence>
<keyword evidence="9" id="KW-0449">Lipoprotein</keyword>
<reference evidence="14 15" key="1">
    <citation type="journal article" date="2017" name="Nature">
        <title>The Apostasia genome and the evolution of orchids.</title>
        <authorList>
            <person name="Zhang G.Q."/>
            <person name="Liu K.W."/>
            <person name="Li Z."/>
            <person name="Lohaus R."/>
            <person name="Hsiao Y.Y."/>
            <person name="Niu S.C."/>
            <person name="Wang J.Y."/>
            <person name="Lin Y.C."/>
            <person name="Xu Q."/>
            <person name="Chen L.J."/>
            <person name="Yoshida K."/>
            <person name="Fujiwara S."/>
            <person name="Wang Z.W."/>
            <person name="Zhang Y.Q."/>
            <person name="Mitsuda N."/>
            <person name="Wang M."/>
            <person name="Liu G.H."/>
            <person name="Pecoraro L."/>
            <person name="Huang H.X."/>
            <person name="Xiao X.J."/>
            <person name="Lin M."/>
            <person name="Wu X.Y."/>
            <person name="Wu W.L."/>
            <person name="Chen Y.Y."/>
            <person name="Chang S.B."/>
            <person name="Sakamoto S."/>
            <person name="Ohme-Takagi M."/>
            <person name="Yagi M."/>
            <person name="Zeng S.J."/>
            <person name="Shen C.Y."/>
            <person name="Yeh C.M."/>
            <person name="Luo Y.B."/>
            <person name="Tsai W.C."/>
            <person name="Van de Peer Y."/>
            <person name="Liu Z.J."/>
        </authorList>
    </citation>
    <scope>NUCLEOTIDE SEQUENCE [LARGE SCALE GENOMIC DNA]</scope>
    <source>
        <strain evidence="15">cv. Shenzhen</strain>
        <tissue evidence="14">Stem</tissue>
    </source>
</reference>
<dbReference type="SUPFAM" id="SSF82153">
    <property type="entry name" value="FAS1 domain"/>
    <property type="match status" value="1"/>
</dbReference>
<dbReference type="Gene3D" id="2.30.180.10">
    <property type="entry name" value="FAS1 domain"/>
    <property type="match status" value="1"/>
</dbReference>
<evidence type="ECO:0000256" key="9">
    <source>
        <dbReference type="ARBA" id="ARBA00023288"/>
    </source>
</evidence>
<dbReference type="GO" id="GO:0005886">
    <property type="term" value="C:plasma membrane"/>
    <property type="evidence" value="ECO:0007669"/>
    <property type="project" value="UniProtKB-SubCell"/>
</dbReference>
<proteinExistence type="inferred from homology"/>
<dbReference type="InterPro" id="IPR036378">
    <property type="entry name" value="FAS1_dom_sf"/>
</dbReference>
<dbReference type="STRING" id="1088818.A0A2I0A784"/>
<dbReference type="PROSITE" id="PS50213">
    <property type="entry name" value="FAS1"/>
    <property type="match status" value="1"/>
</dbReference>
<protein>
    <submittedName>
        <fullName evidence="14">Fasciclin-like arabinogalactan protein 14</fullName>
    </submittedName>
</protein>
<dbReference type="InterPro" id="IPR033254">
    <property type="entry name" value="Plant_FLA"/>
</dbReference>
<evidence type="ECO:0000259" key="13">
    <source>
        <dbReference type="PROSITE" id="PS50213"/>
    </source>
</evidence>
<keyword evidence="4" id="KW-0336">GPI-anchor</keyword>
<accession>A0A2I0A784</accession>
<evidence type="ECO:0000256" key="4">
    <source>
        <dbReference type="ARBA" id="ARBA00022622"/>
    </source>
</evidence>
<name>A0A2I0A784_9ASPA</name>
<evidence type="ECO:0000256" key="5">
    <source>
        <dbReference type="ARBA" id="ARBA00022729"/>
    </source>
</evidence>
<evidence type="ECO:0000313" key="15">
    <source>
        <dbReference type="Proteomes" id="UP000236161"/>
    </source>
</evidence>
<comment type="function">
    <text evidence="10">May be a cell surface adhesion protein.</text>
</comment>
<dbReference type="InterPro" id="IPR000782">
    <property type="entry name" value="FAS1_domain"/>
</dbReference>
<dbReference type="PANTHER" id="PTHR32382:SF88">
    <property type="entry name" value="OS02G0461500 PROTEIN"/>
    <property type="match status" value="1"/>
</dbReference>
<keyword evidence="8" id="KW-0325">Glycoprotein</keyword>
<dbReference type="Pfam" id="PF02469">
    <property type="entry name" value="Fasciclin"/>
    <property type="match status" value="1"/>
</dbReference>
<evidence type="ECO:0000256" key="6">
    <source>
        <dbReference type="ARBA" id="ARBA00022974"/>
    </source>
</evidence>
<dbReference type="AlphaFoldDB" id="A0A2I0A784"/>
<dbReference type="Proteomes" id="UP000236161">
    <property type="component" value="Unassembled WGS sequence"/>
</dbReference>
<feature type="compositionally biased region" description="Low complexity" evidence="11">
    <location>
        <begin position="209"/>
        <end position="243"/>
    </location>
</feature>
<dbReference type="GO" id="GO:0098552">
    <property type="term" value="C:side of membrane"/>
    <property type="evidence" value="ECO:0007669"/>
    <property type="project" value="UniProtKB-KW"/>
</dbReference>
<feature type="signal peptide" evidence="12">
    <location>
        <begin position="1"/>
        <end position="23"/>
    </location>
</feature>
<dbReference type="EMBL" id="KZ452013">
    <property type="protein sequence ID" value="PKA51401.1"/>
    <property type="molecule type" value="Genomic_DNA"/>
</dbReference>
<gene>
    <name evidence="14" type="primary">FLA14</name>
    <name evidence="14" type="ORF">AXF42_Ash002766</name>
</gene>
<evidence type="ECO:0000256" key="11">
    <source>
        <dbReference type="SAM" id="MobiDB-lite"/>
    </source>
</evidence>
<feature type="chain" id="PRO_5014131939" evidence="12">
    <location>
        <begin position="24"/>
        <end position="280"/>
    </location>
</feature>
<keyword evidence="5 12" id="KW-0732">Signal</keyword>
<evidence type="ECO:0000256" key="8">
    <source>
        <dbReference type="ARBA" id="ARBA00023180"/>
    </source>
</evidence>
<keyword evidence="7" id="KW-0472">Membrane</keyword>
<comment type="subcellular location">
    <subcellularLocation>
        <location evidence="1">Cell membrane</location>
        <topology evidence="1">Lipid-anchor</topology>
        <topology evidence="1">GPI-anchor</topology>
    </subcellularLocation>
</comment>
<feature type="domain" description="FAS1" evidence="13">
    <location>
        <begin position="23"/>
        <end position="153"/>
    </location>
</feature>
<comment type="similarity">
    <text evidence="2">Belongs to the fasciclin-like AGP family.</text>
</comment>
<dbReference type="OrthoDB" id="694090at2759"/>
<keyword evidence="6" id="KW-0654">Proteoglycan</keyword>
<organism evidence="14 15">
    <name type="scientific">Apostasia shenzhenica</name>
    <dbReference type="NCBI Taxonomy" id="1088818"/>
    <lineage>
        <taxon>Eukaryota</taxon>
        <taxon>Viridiplantae</taxon>
        <taxon>Streptophyta</taxon>
        <taxon>Embryophyta</taxon>
        <taxon>Tracheophyta</taxon>
        <taxon>Spermatophyta</taxon>
        <taxon>Magnoliopsida</taxon>
        <taxon>Liliopsida</taxon>
        <taxon>Asparagales</taxon>
        <taxon>Orchidaceae</taxon>
        <taxon>Apostasioideae</taxon>
        <taxon>Apostasia</taxon>
    </lineage>
</organism>
<evidence type="ECO:0000256" key="2">
    <source>
        <dbReference type="ARBA" id="ARBA00007843"/>
    </source>
</evidence>
<evidence type="ECO:0000313" key="14">
    <source>
        <dbReference type="EMBL" id="PKA51401.1"/>
    </source>
</evidence>